<dbReference type="EMBL" id="HBUF01053100">
    <property type="protein sequence ID" value="CAG6622685.1"/>
    <property type="molecule type" value="Transcribed_RNA"/>
</dbReference>
<dbReference type="PANTHER" id="PTHR24157:SF3">
    <property type="entry name" value="ANKYRIN REPEAT, SAM AND BASIC LEUCINE ZIPPER DOMAIN-CONTAINING PROTEIN 1"/>
    <property type="match status" value="1"/>
</dbReference>
<dbReference type="InterPro" id="IPR002110">
    <property type="entry name" value="Ankyrin_rpt"/>
</dbReference>
<dbReference type="Gene3D" id="1.25.40.20">
    <property type="entry name" value="Ankyrin repeat-containing domain"/>
    <property type="match status" value="1"/>
</dbReference>
<dbReference type="EMBL" id="HBUF01053102">
    <property type="protein sequence ID" value="CAG6622688.1"/>
    <property type="molecule type" value="Transcribed_RNA"/>
</dbReference>
<feature type="transmembrane region" description="Helical" evidence="2">
    <location>
        <begin position="439"/>
        <end position="458"/>
    </location>
</feature>
<keyword evidence="2" id="KW-1133">Transmembrane helix</keyword>
<proteinExistence type="predicted"/>
<protein>
    <submittedName>
        <fullName evidence="3">Ankyrin repeat, SAM and basic leucine zipper domain-containing protein 1</fullName>
    </submittedName>
</protein>
<name>A0A8D9AQ64_9HEMI</name>
<organism evidence="3">
    <name type="scientific">Cacopsylla melanoneura</name>
    <dbReference type="NCBI Taxonomy" id="428564"/>
    <lineage>
        <taxon>Eukaryota</taxon>
        <taxon>Metazoa</taxon>
        <taxon>Ecdysozoa</taxon>
        <taxon>Arthropoda</taxon>
        <taxon>Hexapoda</taxon>
        <taxon>Insecta</taxon>
        <taxon>Pterygota</taxon>
        <taxon>Neoptera</taxon>
        <taxon>Paraneoptera</taxon>
        <taxon>Hemiptera</taxon>
        <taxon>Sternorrhyncha</taxon>
        <taxon>Psylloidea</taxon>
        <taxon>Psyllidae</taxon>
        <taxon>Psyllinae</taxon>
        <taxon>Cacopsylla</taxon>
    </lineage>
</organism>
<feature type="repeat" description="ANK" evidence="1">
    <location>
        <begin position="72"/>
        <end position="104"/>
    </location>
</feature>
<keyword evidence="2" id="KW-0812">Transmembrane</keyword>
<dbReference type="SMART" id="SM00248">
    <property type="entry name" value="ANK"/>
    <property type="match status" value="6"/>
</dbReference>
<evidence type="ECO:0000256" key="2">
    <source>
        <dbReference type="SAM" id="Phobius"/>
    </source>
</evidence>
<evidence type="ECO:0000256" key="1">
    <source>
        <dbReference type="PROSITE-ProRule" id="PRU00023"/>
    </source>
</evidence>
<reference evidence="3" key="1">
    <citation type="submission" date="2021-05" db="EMBL/GenBank/DDBJ databases">
        <authorList>
            <person name="Alioto T."/>
            <person name="Alioto T."/>
            <person name="Gomez Garrido J."/>
        </authorList>
    </citation>
    <scope>NUCLEOTIDE SEQUENCE</scope>
</reference>
<dbReference type="PROSITE" id="PS50297">
    <property type="entry name" value="ANK_REP_REGION"/>
    <property type="match status" value="2"/>
</dbReference>
<keyword evidence="2" id="KW-0472">Membrane</keyword>
<dbReference type="GO" id="GO:0071546">
    <property type="term" value="C:pi-body"/>
    <property type="evidence" value="ECO:0007669"/>
    <property type="project" value="TreeGrafter"/>
</dbReference>
<dbReference type="PROSITE" id="PS50088">
    <property type="entry name" value="ANK_REPEAT"/>
    <property type="match status" value="3"/>
</dbReference>
<dbReference type="SUPFAM" id="SSF48403">
    <property type="entry name" value="Ankyrin repeat"/>
    <property type="match status" value="1"/>
</dbReference>
<dbReference type="PANTHER" id="PTHR24157">
    <property type="entry name" value="ANKYRIN REPEAT, SAM AND BASIC LEUCINE ZIPPER DOMAIN-CONTAINING PROTEIN 1"/>
    <property type="match status" value="1"/>
</dbReference>
<dbReference type="Pfam" id="PF12796">
    <property type="entry name" value="Ank_2"/>
    <property type="match status" value="3"/>
</dbReference>
<keyword evidence="1" id="KW-0040">ANK repeat</keyword>
<accession>A0A8D9AQ64</accession>
<dbReference type="EMBL" id="HBUF01578156">
    <property type="protein sequence ID" value="CAG6769203.1"/>
    <property type="molecule type" value="Transcribed_RNA"/>
</dbReference>
<dbReference type="InterPro" id="IPR036770">
    <property type="entry name" value="Ankyrin_rpt-contain_sf"/>
</dbReference>
<feature type="repeat" description="ANK" evidence="1">
    <location>
        <begin position="142"/>
        <end position="174"/>
    </location>
</feature>
<dbReference type="EMBL" id="HBUF01578155">
    <property type="protein sequence ID" value="CAG6769202.1"/>
    <property type="molecule type" value="Transcribed_RNA"/>
</dbReference>
<evidence type="ECO:0000313" key="3">
    <source>
        <dbReference type="EMBL" id="CAG6769202.1"/>
    </source>
</evidence>
<dbReference type="AlphaFoldDB" id="A0A8D9AQ64"/>
<feature type="repeat" description="ANK" evidence="1">
    <location>
        <begin position="176"/>
        <end position="208"/>
    </location>
</feature>
<sequence length="459" mass="53541">MNVNIRPEYSSDEYSDVDDYDMDYIPRKKINYHQLVEKDYKTLLYESALYDTPDQFITLLKSNSNKFDFDYDGWTLLMVVASHGQYEKMKYLLEHGADVNYNYNLFTPLLAVCDSTKPESNLMECIELLEEFKVDLNVEDRHGITPLMYASRHGYVNIVKYLLNQCPDSVNKSDSESLSALFYAVMNNHAEVVQVLLDSKASTTFHDLHGRTVLEIAVLKQYNDIIELLHPGYQQQQEEELMAAHQEKSSQVVYDYITLCKNNLPSDNIESTGFYTNVIQMLSACELLDFSSDIIEKQMSLFEFLNIDCDKLRQNSIHLDYQRNDILKNLKQFHLHKWKLSRSMVTRSNNIKLDELIHYIYLVCEQMYVNYSALHYIENHNIQIKTLLDNYNSKDHVKTLLRLSDILNKYERFVEGTILKKSCLHPAGLIEQTDNSKSVLYYILPSIGLAVSLVYCLIR</sequence>